<dbReference type="InterPro" id="IPR029028">
    <property type="entry name" value="Alpha/beta_knot_MTases"/>
</dbReference>
<comment type="subcellular location">
    <subcellularLocation>
        <location evidence="2 15 17">Cytoplasm</location>
    </subcellularLocation>
</comment>
<dbReference type="NCBIfam" id="TIGR00088">
    <property type="entry name" value="trmD"/>
    <property type="match status" value="1"/>
</dbReference>
<evidence type="ECO:0000256" key="4">
    <source>
        <dbReference type="ARBA" id="ARBA00011738"/>
    </source>
</evidence>
<reference evidence="19 20" key="1">
    <citation type="journal article" date="2016" name="Nat. Commun.">
        <title>Thousands of microbial genomes shed light on interconnected biogeochemical processes in an aquifer system.</title>
        <authorList>
            <person name="Anantharaman K."/>
            <person name="Brown C.T."/>
            <person name="Hug L.A."/>
            <person name="Sharon I."/>
            <person name="Castelle C.J."/>
            <person name="Probst A.J."/>
            <person name="Thomas B.C."/>
            <person name="Singh A."/>
            <person name="Wilkins M.J."/>
            <person name="Karaoz U."/>
            <person name="Brodie E.L."/>
            <person name="Williams K.H."/>
            <person name="Hubbard S.S."/>
            <person name="Banfield J.F."/>
        </authorList>
    </citation>
    <scope>NUCLEOTIDE SEQUENCE [LARGE SCALE GENOMIC DNA]</scope>
</reference>
<keyword evidence="11 15" id="KW-0819">tRNA processing</keyword>
<dbReference type="Gene3D" id="3.40.1280.10">
    <property type="match status" value="1"/>
</dbReference>
<evidence type="ECO:0000256" key="11">
    <source>
        <dbReference type="ARBA" id="ARBA00022694"/>
    </source>
</evidence>
<proteinExistence type="inferred from homology"/>
<dbReference type="InterPro" id="IPR023148">
    <property type="entry name" value="tRNA_m1G_MeTrfase_C_sf"/>
</dbReference>
<evidence type="ECO:0000259" key="18">
    <source>
        <dbReference type="Pfam" id="PF01746"/>
    </source>
</evidence>
<evidence type="ECO:0000256" key="17">
    <source>
        <dbReference type="RuleBase" id="RU003464"/>
    </source>
</evidence>
<dbReference type="EC" id="2.1.1.228" evidence="5 15"/>
<evidence type="ECO:0000256" key="16">
    <source>
        <dbReference type="PIRSR" id="PIRSR000386-1"/>
    </source>
</evidence>
<evidence type="ECO:0000256" key="1">
    <source>
        <dbReference type="ARBA" id="ARBA00002634"/>
    </source>
</evidence>
<comment type="similarity">
    <text evidence="3 15 17">Belongs to the RNA methyltransferase TrmD family.</text>
</comment>
<evidence type="ECO:0000256" key="9">
    <source>
        <dbReference type="ARBA" id="ARBA00022679"/>
    </source>
</evidence>
<evidence type="ECO:0000256" key="5">
    <source>
        <dbReference type="ARBA" id="ARBA00012807"/>
    </source>
</evidence>
<keyword evidence="8 15" id="KW-0489">Methyltransferase</keyword>
<dbReference type="NCBIfam" id="NF000648">
    <property type="entry name" value="PRK00026.1"/>
    <property type="match status" value="1"/>
</dbReference>
<keyword evidence="9 15" id="KW-0808">Transferase</keyword>
<keyword evidence="10 15" id="KW-0949">S-adenosyl-L-methionine</keyword>
<dbReference type="InterPro" id="IPR002649">
    <property type="entry name" value="tRNA_m1G_MeTrfase_TrmD"/>
</dbReference>
<dbReference type="InterPro" id="IPR029026">
    <property type="entry name" value="tRNA_m1G_MTases_N"/>
</dbReference>
<evidence type="ECO:0000256" key="6">
    <source>
        <dbReference type="ARBA" id="ARBA00014679"/>
    </source>
</evidence>
<dbReference type="FunFam" id="3.40.1280.10:FF:000001">
    <property type="entry name" value="tRNA (guanine-N(1)-)-methyltransferase"/>
    <property type="match status" value="1"/>
</dbReference>
<dbReference type="GO" id="GO:0005829">
    <property type="term" value="C:cytosol"/>
    <property type="evidence" value="ECO:0007669"/>
    <property type="project" value="TreeGrafter"/>
</dbReference>
<evidence type="ECO:0000256" key="8">
    <source>
        <dbReference type="ARBA" id="ARBA00022603"/>
    </source>
</evidence>
<organism evidence="19 20">
    <name type="scientific">Candidatus Kerfeldbacteria bacterium RIFCSPHIGHO2_02_FULL_42_14</name>
    <dbReference type="NCBI Taxonomy" id="1798540"/>
    <lineage>
        <taxon>Bacteria</taxon>
        <taxon>Candidatus Kerfeldiibacteriota</taxon>
    </lineage>
</organism>
<dbReference type="PIRSF" id="PIRSF000386">
    <property type="entry name" value="tRNA_mtase"/>
    <property type="match status" value="1"/>
</dbReference>
<comment type="catalytic activity">
    <reaction evidence="14 15 17">
        <text>guanosine(37) in tRNA + S-adenosyl-L-methionine = N(1)-methylguanosine(37) in tRNA + S-adenosyl-L-homocysteine + H(+)</text>
        <dbReference type="Rhea" id="RHEA:36899"/>
        <dbReference type="Rhea" id="RHEA-COMP:10145"/>
        <dbReference type="Rhea" id="RHEA-COMP:10147"/>
        <dbReference type="ChEBI" id="CHEBI:15378"/>
        <dbReference type="ChEBI" id="CHEBI:57856"/>
        <dbReference type="ChEBI" id="CHEBI:59789"/>
        <dbReference type="ChEBI" id="CHEBI:73542"/>
        <dbReference type="ChEBI" id="CHEBI:74269"/>
        <dbReference type="EC" id="2.1.1.228"/>
    </reaction>
</comment>
<comment type="caution">
    <text evidence="19">The sequence shown here is derived from an EMBL/GenBank/DDBJ whole genome shotgun (WGS) entry which is preliminary data.</text>
</comment>
<dbReference type="AlphaFoldDB" id="A0A1G2ASX1"/>
<evidence type="ECO:0000313" key="19">
    <source>
        <dbReference type="EMBL" id="OGY80004.1"/>
    </source>
</evidence>
<dbReference type="STRING" id="1798540.A3B74_05085"/>
<dbReference type="HAMAP" id="MF_00605">
    <property type="entry name" value="TrmD"/>
    <property type="match status" value="1"/>
</dbReference>
<evidence type="ECO:0000256" key="3">
    <source>
        <dbReference type="ARBA" id="ARBA00007630"/>
    </source>
</evidence>
<dbReference type="Proteomes" id="UP000177165">
    <property type="component" value="Unassembled WGS sequence"/>
</dbReference>
<name>A0A1G2ASX1_9BACT</name>
<evidence type="ECO:0000256" key="13">
    <source>
        <dbReference type="ARBA" id="ARBA00033392"/>
    </source>
</evidence>
<dbReference type="InterPro" id="IPR016009">
    <property type="entry name" value="tRNA_MeTrfase_TRMD/TRM10"/>
</dbReference>
<evidence type="ECO:0000256" key="15">
    <source>
        <dbReference type="HAMAP-Rule" id="MF_00605"/>
    </source>
</evidence>
<sequence length="219" mass="24891">MPTFKRFDLLTIFPNIFDSYLDESIMKRAQAKKLVRFYVHNIRDFAFDKHKIVDDTPYGGGPGMVMKVEPIACALRAVPRKKSSRVILLSARGKIFTQKKAQTLSKYHQLILICGHYEGVDERVVKFVDEEISIGHYVLTGGELPALIILDAVTRLIPGVLGKNESTQDESFSEEGFLEYPQYTRPAVWENLKVPKVLLSGDHKKIATWRAAKRKRIVG</sequence>
<evidence type="ECO:0000256" key="2">
    <source>
        <dbReference type="ARBA" id="ARBA00004496"/>
    </source>
</evidence>
<dbReference type="GO" id="GO:0052906">
    <property type="term" value="F:tRNA (guanine(37)-N1)-methyltransferase activity"/>
    <property type="evidence" value="ECO:0007669"/>
    <property type="project" value="UniProtKB-UniRule"/>
</dbReference>
<dbReference type="PANTHER" id="PTHR46417">
    <property type="entry name" value="TRNA (GUANINE-N(1)-)-METHYLTRANSFERASE"/>
    <property type="match status" value="1"/>
</dbReference>
<evidence type="ECO:0000256" key="12">
    <source>
        <dbReference type="ARBA" id="ARBA00029736"/>
    </source>
</evidence>
<dbReference type="Gene3D" id="1.10.1270.20">
    <property type="entry name" value="tRNA(m1g37)methyltransferase, domain 2"/>
    <property type="match status" value="1"/>
</dbReference>
<comment type="subunit">
    <text evidence="4 15 17">Homodimer.</text>
</comment>
<dbReference type="PANTHER" id="PTHR46417:SF1">
    <property type="entry name" value="TRNA (GUANINE-N(1)-)-METHYLTRANSFERASE"/>
    <property type="match status" value="1"/>
</dbReference>
<comment type="function">
    <text evidence="1 15 17">Specifically methylates guanosine-37 in various tRNAs.</text>
</comment>
<evidence type="ECO:0000313" key="20">
    <source>
        <dbReference type="Proteomes" id="UP000177165"/>
    </source>
</evidence>
<protein>
    <recommendedName>
        <fullName evidence="6 15">tRNA (guanine-N(1)-)-methyltransferase</fullName>
        <ecNumber evidence="5 15">2.1.1.228</ecNumber>
    </recommendedName>
    <alternativeName>
        <fullName evidence="12 15">M1G-methyltransferase</fullName>
    </alternativeName>
    <alternativeName>
        <fullName evidence="13 15">tRNA [GM37] methyltransferase</fullName>
    </alternativeName>
</protein>
<gene>
    <name evidence="15" type="primary">trmD</name>
    <name evidence="19" type="ORF">A3B74_05085</name>
</gene>
<feature type="binding site" evidence="15 16">
    <location>
        <position position="115"/>
    </location>
    <ligand>
        <name>S-adenosyl-L-methionine</name>
        <dbReference type="ChEBI" id="CHEBI:59789"/>
    </ligand>
</feature>
<accession>A0A1G2ASX1</accession>
<feature type="domain" description="tRNA methyltransferase TRMD/TRM10-type" evidence="18">
    <location>
        <begin position="6"/>
        <end position="216"/>
    </location>
</feature>
<evidence type="ECO:0000256" key="14">
    <source>
        <dbReference type="ARBA" id="ARBA00047783"/>
    </source>
</evidence>
<dbReference type="CDD" id="cd18080">
    <property type="entry name" value="TrmD-like"/>
    <property type="match status" value="1"/>
</dbReference>
<keyword evidence="7 15" id="KW-0963">Cytoplasm</keyword>
<dbReference type="SUPFAM" id="SSF75217">
    <property type="entry name" value="alpha/beta knot"/>
    <property type="match status" value="1"/>
</dbReference>
<dbReference type="GO" id="GO:0002939">
    <property type="term" value="P:tRNA N1-guanine methylation"/>
    <property type="evidence" value="ECO:0007669"/>
    <property type="project" value="TreeGrafter"/>
</dbReference>
<comment type="caution">
    <text evidence="15">Lacks conserved residue(s) required for the propagation of feature annotation.</text>
</comment>
<dbReference type="Pfam" id="PF01746">
    <property type="entry name" value="tRNA_m1G_MT"/>
    <property type="match status" value="1"/>
</dbReference>
<evidence type="ECO:0000256" key="10">
    <source>
        <dbReference type="ARBA" id="ARBA00022691"/>
    </source>
</evidence>
<dbReference type="EMBL" id="MHKB01000002">
    <property type="protein sequence ID" value="OGY80004.1"/>
    <property type="molecule type" value="Genomic_DNA"/>
</dbReference>
<evidence type="ECO:0000256" key="7">
    <source>
        <dbReference type="ARBA" id="ARBA00022490"/>
    </source>
</evidence>